<feature type="region of interest" description="Disordered" evidence="11">
    <location>
        <begin position="267"/>
        <end position="292"/>
    </location>
</feature>
<keyword evidence="5" id="KW-0805">Transcription regulation</keyword>
<dbReference type="InterPro" id="IPR050916">
    <property type="entry name" value="SCAN-C2H2_zinc_finger"/>
</dbReference>
<feature type="compositionally biased region" description="Pro residues" evidence="11">
    <location>
        <begin position="278"/>
        <end position="287"/>
    </location>
</feature>
<feature type="region of interest" description="Disordered" evidence="11">
    <location>
        <begin position="421"/>
        <end position="447"/>
    </location>
</feature>
<protein>
    <submittedName>
        <fullName evidence="15">Zinc finger protein 446 isoform X1</fullName>
    </submittedName>
</protein>
<evidence type="ECO:0000256" key="4">
    <source>
        <dbReference type="ARBA" id="ARBA00022833"/>
    </source>
</evidence>
<sequence length="510" mass="54283">MLSPLGRQNQPSVGPGAVPVAVPVPVPEDPDVARLCFRTFCYQEAAGPREALARLRELCRRWLRPELRSKEQMLELLVLEQFLGALPPEIQAWAREQRPGSPEEAAALVEGLRQDPEPLLGWITARVLRREALPAAQKSEGSSGSPLAAGAEGLQDTQPGCTVKEEPDAAKGQEPAFSNPDPPAAAPSPAGQPGQPGHQEAASSTSQPPEMPVSSAAQRAGGERTPPATTFCSPDLPLLCPPPPGGGGFGVPWHPGGLRQSRGLLPQHTVGTPGVSQPRPPQGPHPHPACRKEAEGAGRLHQEEWMLLNRSQKELHWDVMLEKYGSVVSLAGLPAPQTDTAAESHHGVLLTGPQGAGSVHPGVQGQGPGAVLPSSSESQPQGDPPGVQTGVGPLPQRKPPYTCEQCGLSFDWKSVFVIHHRSHTSGQSPKTVSGRPQKPGAPRHPRHALAGARSYTCEDCGHSFSWKSQLVIHRKGHASRQRHVCGDCGRGFDWKSQLVIHRKGHQPEAP</sequence>
<evidence type="ECO:0000256" key="7">
    <source>
        <dbReference type="ARBA" id="ARBA00023163"/>
    </source>
</evidence>
<evidence type="ECO:0000256" key="10">
    <source>
        <dbReference type="PROSITE-ProRule" id="PRU00187"/>
    </source>
</evidence>
<dbReference type="InterPro" id="IPR001909">
    <property type="entry name" value="KRAB"/>
</dbReference>
<keyword evidence="2" id="KW-0677">Repeat</keyword>
<keyword evidence="6" id="KW-0238">DNA-binding</keyword>
<evidence type="ECO:0000256" key="3">
    <source>
        <dbReference type="ARBA" id="ARBA00022771"/>
    </source>
</evidence>
<feature type="compositionally biased region" description="Low complexity" evidence="11">
    <location>
        <begin position="187"/>
        <end position="202"/>
    </location>
</feature>
<evidence type="ECO:0000256" key="8">
    <source>
        <dbReference type="ARBA" id="ARBA00023242"/>
    </source>
</evidence>
<dbReference type="PROSITE" id="PS50804">
    <property type="entry name" value="SCAN_BOX"/>
    <property type="match status" value="1"/>
</dbReference>
<reference evidence="14" key="1">
    <citation type="submission" date="2025-05" db="UniProtKB">
        <authorList>
            <consortium name="RefSeq"/>
        </authorList>
    </citation>
    <scope>NUCLEOTIDE SEQUENCE [LARGE SCALE GENOMIC DNA]</scope>
</reference>
<evidence type="ECO:0000313" key="14">
    <source>
        <dbReference type="Proteomes" id="UP001652624"/>
    </source>
</evidence>
<dbReference type="Proteomes" id="UP001652624">
    <property type="component" value="Chromosome 2"/>
</dbReference>
<dbReference type="InterPro" id="IPR038269">
    <property type="entry name" value="SCAN_sf"/>
</dbReference>
<keyword evidence="3 9" id="KW-0863">Zinc-finger</keyword>
<keyword evidence="14" id="KW-1185">Reference proteome</keyword>
<dbReference type="GeneID" id="103128012"/>
<dbReference type="PANTHER" id="PTHR45935:SF27">
    <property type="entry name" value="ZINC FINGER PROTEIN 446"/>
    <property type="match status" value="1"/>
</dbReference>
<evidence type="ECO:0000259" key="13">
    <source>
        <dbReference type="PROSITE" id="PS50804"/>
    </source>
</evidence>
<dbReference type="InterPro" id="IPR003309">
    <property type="entry name" value="SCAN_dom"/>
</dbReference>
<keyword evidence="1" id="KW-0479">Metal-binding</keyword>
<feature type="region of interest" description="Disordered" evidence="11">
    <location>
        <begin position="134"/>
        <end position="235"/>
    </location>
</feature>
<dbReference type="SUPFAM" id="SSF57667">
    <property type="entry name" value="beta-beta-alpha zinc fingers"/>
    <property type="match status" value="2"/>
</dbReference>
<organism evidence="14 15">
    <name type="scientific">Erinaceus europaeus</name>
    <name type="common">Western European hedgehog</name>
    <dbReference type="NCBI Taxonomy" id="9365"/>
    <lineage>
        <taxon>Eukaryota</taxon>
        <taxon>Metazoa</taxon>
        <taxon>Chordata</taxon>
        <taxon>Craniata</taxon>
        <taxon>Vertebrata</taxon>
        <taxon>Euteleostomi</taxon>
        <taxon>Mammalia</taxon>
        <taxon>Eutheria</taxon>
        <taxon>Laurasiatheria</taxon>
        <taxon>Eulipotyphla</taxon>
        <taxon>Erinaceidae</taxon>
        <taxon>Erinaceinae</taxon>
        <taxon>Erinaceus</taxon>
    </lineage>
</organism>
<keyword evidence="7" id="KW-0804">Transcription</keyword>
<dbReference type="SMART" id="SM00355">
    <property type="entry name" value="ZnF_C2H2"/>
    <property type="match status" value="3"/>
</dbReference>
<dbReference type="Gene3D" id="1.10.4020.10">
    <property type="entry name" value="DNA breaking-rejoining enzymes"/>
    <property type="match status" value="1"/>
</dbReference>
<dbReference type="PANTHER" id="PTHR45935">
    <property type="entry name" value="PROTEIN ZBED8-RELATED"/>
    <property type="match status" value="1"/>
</dbReference>
<keyword evidence="8 10" id="KW-0539">Nucleus</keyword>
<dbReference type="InterPro" id="IPR036236">
    <property type="entry name" value="Znf_C2H2_sf"/>
</dbReference>
<name>A0ABM3VWD3_ERIEU</name>
<dbReference type="CDD" id="cd07765">
    <property type="entry name" value="KRAB_A-box"/>
    <property type="match status" value="1"/>
</dbReference>
<dbReference type="SMART" id="SM00431">
    <property type="entry name" value="SCAN"/>
    <property type="match status" value="1"/>
</dbReference>
<comment type="subcellular location">
    <subcellularLocation>
        <location evidence="10">Nucleus</location>
    </subcellularLocation>
</comment>
<evidence type="ECO:0000256" key="2">
    <source>
        <dbReference type="ARBA" id="ARBA00022737"/>
    </source>
</evidence>
<feature type="region of interest" description="Disordered" evidence="11">
    <location>
        <begin position="338"/>
        <end position="398"/>
    </location>
</feature>
<accession>A0ABM3VWD3</accession>
<dbReference type="InterPro" id="IPR036051">
    <property type="entry name" value="KRAB_dom_sf"/>
</dbReference>
<dbReference type="PROSITE" id="PS50157">
    <property type="entry name" value="ZINC_FINGER_C2H2_2"/>
    <property type="match status" value="3"/>
</dbReference>
<evidence type="ECO:0000256" key="1">
    <source>
        <dbReference type="ARBA" id="ARBA00022723"/>
    </source>
</evidence>
<evidence type="ECO:0000256" key="9">
    <source>
        <dbReference type="PROSITE-ProRule" id="PRU00042"/>
    </source>
</evidence>
<evidence type="ECO:0000256" key="5">
    <source>
        <dbReference type="ARBA" id="ARBA00023015"/>
    </source>
</evidence>
<dbReference type="Gene3D" id="3.30.160.60">
    <property type="entry name" value="Classic Zinc Finger"/>
    <property type="match status" value="3"/>
</dbReference>
<dbReference type="PROSITE" id="PS00028">
    <property type="entry name" value="ZINC_FINGER_C2H2_1"/>
    <property type="match status" value="3"/>
</dbReference>
<dbReference type="SUPFAM" id="SSF109640">
    <property type="entry name" value="KRAB domain (Kruppel-associated box)"/>
    <property type="match status" value="1"/>
</dbReference>
<keyword evidence="4" id="KW-0862">Zinc</keyword>
<dbReference type="InterPro" id="IPR013087">
    <property type="entry name" value="Znf_C2H2_type"/>
</dbReference>
<dbReference type="SUPFAM" id="SSF47353">
    <property type="entry name" value="Retrovirus capsid dimerization domain-like"/>
    <property type="match status" value="1"/>
</dbReference>
<feature type="domain" description="C2H2-type" evidence="12">
    <location>
        <begin position="401"/>
        <end position="428"/>
    </location>
</feature>
<gene>
    <name evidence="15" type="primary">ZNF446</name>
</gene>
<evidence type="ECO:0000256" key="6">
    <source>
        <dbReference type="ARBA" id="ARBA00023125"/>
    </source>
</evidence>
<dbReference type="Pfam" id="PF02023">
    <property type="entry name" value="SCAN"/>
    <property type="match status" value="1"/>
</dbReference>
<feature type="domain" description="C2H2-type" evidence="12">
    <location>
        <begin position="483"/>
        <end position="510"/>
    </location>
</feature>
<feature type="domain" description="SCAN box" evidence="13">
    <location>
        <begin position="34"/>
        <end position="115"/>
    </location>
</feature>
<dbReference type="RefSeq" id="XP_060028614.1">
    <property type="nucleotide sequence ID" value="XM_060172631.1"/>
</dbReference>
<dbReference type="Gene3D" id="6.10.140.140">
    <property type="match status" value="1"/>
</dbReference>
<evidence type="ECO:0000259" key="12">
    <source>
        <dbReference type="PROSITE" id="PS50157"/>
    </source>
</evidence>
<dbReference type="Pfam" id="PF01352">
    <property type="entry name" value="KRAB"/>
    <property type="match status" value="1"/>
</dbReference>
<feature type="domain" description="C2H2-type" evidence="12">
    <location>
        <begin position="455"/>
        <end position="482"/>
    </location>
</feature>
<reference evidence="15" key="2">
    <citation type="submission" date="2025-08" db="UniProtKB">
        <authorList>
            <consortium name="RefSeq"/>
        </authorList>
    </citation>
    <scope>IDENTIFICATION</scope>
</reference>
<evidence type="ECO:0000313" key="15">
    <source>
        <dbReference type="RefSeq" id="XP_060028614.1"/>
    </source>
</evidence>
<dbReference type="CDD" id="cd07936">
    <property type="entry name" value="SCAN"/>
    <property type="match status" value="1"/>
</dbReference>
<proteinExistence type="predicted"/>
<dbReference type="Pfam" id="PF00096">
    <property type="entry name" value="zf-C2H2"/>
    <property type="match status" value="1"/>
</dbReference>
<evidence type="ECO:0000256" key="11">
    <source>
        <dbReference type="SAM" id="MobiDB-lite"/>
    </source>
</evidence>